<comment type="caution">
    <text evidence="2">The sequence shown here is derived from an EMBL/GenBank/DDBJ whole genome shotgun (WGS) entry which is preliminary data.</text>
</comment>
<name>A0ABQ8V373_9AGAR</name>
<evidence type="ECO:0000313" key="3">
    <source>
        <dbReference type="Proteomes" id="UP001150217"/>
    </source>
</evidence>
<dbReference type="Proteomes" id="UP001150217">
    <property type="component" value="Unassembled WGS sequence"/>
</dbReference>
<reference evidence="2" key="1">
    <citation type="submission" date="2022-08" db="EMBL/GenBank/DDBJ databases">
        <title>A Global Phylogenomic Analysis of the Shiitake Genus Lentinula.</title>
        <authorList>
            <consortium name="DOE Joint Genome Institute"/>
            <person name="Sierra-Patev S."/>
            <person name="Min B."/>
            <person name="Naranjo-Ortiz M."/>
            <person name="Looney B."/>
            <person name="Konkel Z."/>
            <person name="Slot J.C."/>
            <person name="Sakamoto Y."/>
            <person name="Steenwyk J.L."/>
            <person name="Rokas A."/>
            <person name="Carro J."/>
            <person name="Camarero S."/>
            <person name="Ferreira P."/>
            <person name="Molpeceres G."/>
            <person name="Ruiz-Duenas F.J."/>
            <person name="Serrano A."/>
            <person name="Henrissat B."/>
            <person name="Drula E."/>
            <person name="Hughes K.W."/>
            <person name="Mata J.L."/>
            <person name="Ishikawa N.K."/>
            <person name="Vargas-Isla R."/>
            <person name="Ushijima S."/>
            <person name="Smith C.A."/>
            <person name="Ahrendt S."/>
            <person name="Andreopoulos W."/>
            <person name="He G."/>
            <person name="Labutti K."/>
            <person name="Lipzen A."/>
            <person name="Ng V."/>
            <person name="Riley R."/>
            <person name="Sandor L."/>
            <person name="Barry K."/>
            <person name="Martinez A.T."/>
            <person name="Xiao Y."/>
            <person name="Gibbons J.G."/>
            <person name="Terashima K."/>
            <person name="Grigoriev I.V."/>
            <person name="Hibbett D.S."/>
        </authorList>
    </citation>
    <scope>NUCLEOTIDE SEQUENCE</scope>
    <source>
        <strain evidence="2">RHP3577 ss4</strain>
    </source>
</reference>
<evidence type="ECO:0000313" key="2">
    <source>
        <dbReference type="EMBL" id="KAJ4469642.1"/>
    </source>
</evidence>
<accession>A0ABQ8V373</accession>
<sequence>LTGVPKRPTKAKSHAGNPPDGYMHCGCELDLVLLEFYYWKTGRIYSPTLEIWETWKNEQMNPRVRAF</sequence>
<evidence type="ECO:0000256" key="1">
    <source>
        <dbReference type="SAM" id="MobiDB-lite"/>
    </source>
</evidence>
<feature type="region of interest" description="Disordered" evidence="1">
    <location>
        <begin position="1"/>
        <end position="20"/>
    </location>
</feature>
<organism evidence="2 3">
    <name type="scientific">Lentinula lateritia</name>
    <dbReference type="NCBI Taxonomy" id="40482"/>
    <lineage>
        <taxon>Eukaryota</taxon>
        <taxon>Fungi</taxon>
        <taxon>Dikarya</taxon>
        <taxon>Basidiomycota</taxon>
        <taxon>Agaricomycotina</taxon>
        <taxon>Agaricomycetes</taxon>
        <taxon>Agaricomycetidae</taxon>
        <taxon>Agaricales</taxon>
        <taxon>Marasmiineae</taxon>
        <taxon>Omphalotaceae</taxon>
        <taxon>Lentinula</taxon>
    </lineage>
</organism>
<gene>
    <name evidence="2" type="ORF">C8R41DRAFT_705504</name>
</gene>
<feature type="non-terminal residue" evidence="2">
    <location>
        <position position="67"/>
    </location>
</feature>
<keyword evidence="3" id="KW-1185">Reference proteome</keyword>
<proteinExistence type="predicted"/>
<feature type="non-terminal residue" evidence="2">
    <location>
        <position position="1"/>
    </location>
</feature>
<dbReference type="EMBL" id="JANVFT010000095">
    <property type="protein sequence ID" value="KAJ4469642.1"/>
    <property type="molecule type" value="Genomic_DNA"/>
</dbReference>
<protein>
    <submittedName>
        <fullName evidence="2">Uncharacterized protein</fullName>
    </submittedName>
</protein>